<dbReference type="InterPro" id="IPR036390">
    <property type="entry name" value="WH_DNA-bd_sf"/>
</dbReference>
<accession>A0ABX0ZLF9</accession>
<dbReference type="Pfam" id="PF03551">
    <property type="entry name" value="PadR"/>
    <property type="match status" value="1"/>
</dbReference>
<reference evidence="3 4" key="1">
    <citation type="submission" date="2020-03" db="EMBL/GenBank/DDBJ databases">
        <title>WGS of actinomycetes isolated from Thailand.</title>
        <authorList>
            <person name="Thawai C."/>
        </authorList>
    </citation>
    <scope>NUCLEOTIDE SEQUENCE [LARGE SCALE GENOMIC DNA]</scope>
    <source>
        <strain evidence="3 4">PRB2-1</strain>
    </source>
</reference>
<feature type="domain" description="Transcription regulator PadR C-terminal" evidence="2">
    <location>
        <begin position="90"/>
        <end position="167"/>
    </location>
</feature>
<keyword evidence="4" id="KW-1185">Reference proteome</keyword>
<evidence type="ECO:0000259" key="2">
    <source>
        <dbReference type="Pfam" id="PF10400"/>
    </source>
</evidence>
<gene>
    <name evidence="3" type="ORF">HCN08_06425</name>
</gene>
<evidence type="ECO:0000313" key="3">
    <source>
        <dbReference type="EMBL" id="NJP43044.1"/>
    </source>
</evidence>
<dbReference type="RefSeq" id="WP_167981888.1">
    <property type="nucleotide sequence ID" value="NZ_JAATEJ010000003.1"/>
</dbReference>
<evidence type="ECO:0000259" key="1">
    <source>
        <dbReference type="Pfam" id="PF03551"/>
    </source>
</evidence>
<dbReference type="SUPFAM" id="SSF46785">
    <property type="entry name" value="Winged helix' DNA-binding domain"/>
    <property type="match status" value="1"/>
</dbReference>
<comment type="caution">
    <text evidence="3">The sequence shown here is derived from an EMBL/GenBank/DDBJ whole genome shotgun (WGS) entry which is preliminary data.</text>
</comment>
<dbReference type="Pfam" id="PF10400">
    <property type="entry name" value="Vir_act_alpha_C"/>
    <property type="match status" value="1"/>
</dbReference>
<dbReference type="PANTHER" id="PTHR43252">
    <property type="entry name" value="TRANSCRIPTIONAL REGULATOR YQJI"/>
    <property type="match status" value="1"/>
</dbReference>
<dbReference type="InterPro" id="IPR036388">
    <property type="entry name" value="WH-like_DNA-bd_sf"/>
</dbReference>
<evidence type="ECO:0000313" key="4">
    <source>
        <dbReference type="Proteomes" id="UP000734511"/>
    </source>
</evidence>
<dbReference type="Proteomes" id="UP000734511">
    <property type="component" value="Unassembled WGS sequence"/>
</dbReference>
<protein>
    <submittedName>
        <fullName evidence="3">PadR family transcriptional regulator</fullName>
    </submittedName>
</protein>
<dbReference type="PANTHER" id="PTHR43252:SF2">
    <property type="entry name" value="TRANSCRIPTION REGULATOR, PADR-LIKE FAMILY"/>
    <property type="match status" value="1"/>
</dbReference>
<feature type="domain" description="Transcription regulator PadR N-terminal" evidence="1">
    <location>
        <begin position="7"/>
        <end position="77"/>
    </location>
</feature>
<proteinExistence type="predicted"/>
<name>A0ABX0ZLF9_9ACTN</name>
<sequence length="176" mass="19395">MSLRHAVLGLLADRTASGYDLMKLFDSSLANVWPATQSQVYGELGKLAGAGLLEVAAEGPRGRKEYAITESGLAELRSWLIDTRPDRTRRSETLLRVFFLGVLSRVEAITYLSLEADRAAAEHEELEGLEASVDWGDDQISVYGRLALAYGLRLTAMQQEWAEWARGQVAARLPAD</sequence>
<dbReference type="EMBL" id="JAATEJ010000003">
    <property type="protein sequence ID" value="NJP43044.1"/>
    <property type="molecule type" value="Genomic_DNA"/>
</dbReference>
<organism evidence="3 4">
    <name type="scientific">Actinacidiphila epipremni</name>
    <dbReference type="NCBI Taxonomy" id="2053013"/>
    <lineage>
        <taxon>Bacteria</taxon>
        <taxon>Bacillati</taxon>
        <taxon>Actinomycetota</taxon>
        <taxon>Actinomycetes</taxon>
        <taxon>Kitasatosporales</taxon>
        <taxon>Streptomycetaceae</taxon>
        <taxon>Actinacidiphila</taxon>
    </lineage>
</organism>
<dbReference type="InterPro" id="IPR005149">
    <property type="entry name" value="Tscrpt_reg_PadR_N"/>
</dbReference>
<dbReference type="InterPro" id="IPR018309">
    <property type="entry name" value="Tscrpt_reg_PadR_C"/>
</dbReference>
<dbReference type="Gene3D" id="1.10.10.10">
    <property type="entry name" value="Winged helix-like DNA-binding domain superfamily/Winged helix DNA-binding domain"/>
    <property type="match status" value="1"/>
</dbReference>